<dbReference type="PROSITE" id="PS51257">
    <property type="entry name" value="PROKAR_LIPOPROTEIN"/>
    <property type="match status" value="1"/>
</dbReference>
<evidence type="ECO:0000256" key="7">
    <source>
        <dbReference type="SAM" id="SignalP"/>
    </source>
</evidence>
<dbReference type="Pfam" id="PF05577">
    <property type="entry name" value="Peptidase_S28"/>
    <property type="match status" value="1"/>
</dbReference>
<dbReference type="EMBL" id="JADBJN010000003">
    <property type="protein sequence ID" value="KAG5671034.1"/>
    <property type="molecule type" value="Genomic_DNA"/>
</dbReference>
<keyword evidence="2" id="KW-0645">Protease</keyword>
<dbReference type="GO" id="GO:0070008">
    <property type="term" value="F:serine-type exopeptidase activity"/>
    <property type="evidence" value="ECO:0007669"/>
    <property type="project" value="InterPro"/>
</dbReference>
<comment type="similarity">
    <text evidence="1">Belongs to the peptidase S28 family.</text>
</comment>
<dbReference type="Proteomes" id="UP001107558">
    <property type="component" value="Chromosome 3"/>
</dbReference>
<dbReference type="InterPro" id="IPR042269">
    <property type="entry name" value="Ser_carbopepase_S28_SKS"/>
</dbReference>
<dbReference type="PANTHER" id="PTHR11010:SF5">
    <property type="entry name" value="RE36938P-RELATED"/>
    <property type="match status" value="1"/>
</dbReference>
<keyword evidence="3 7" id="KW-0732">Signal</keyword>
<evidence type="ECO:0000256" key="6">
    <source>
        <dbReference type="SAM" id="MobiDB-lite"/>
    </source>
</evidence>
<dbReference type="InterPro" id="IPR029058">
    <property type="entry name" value="AB_hydrolase_fold"/>
</dbReference>
<keyword evidence="9" id="KW-1185">Reference proteome</keyword>
<keyword evidence="5" id="KW-0325">Glycoprotein</keyword>
<proteinExistence type="inferred from homology"/>
<organism evidence="8 9">
    <name type="scientific">Polypedilum vanderplanki</name>
    <name type="common">Sleeping chironomid midge</name>
    <dbReference type="NCBI Taxonomy" id="319348"/>
    <lineage>
        <taxon>Eukaryota</taxon>
        <taxon>Metazoa</taxon>
        <taxon>Ecdysozoa</taxon>
        <taxon>Arthropoda</taxon>
        <taxon>Hexapoda</taxon>
        <taxon>Insecta</taxon>
        <taxon>Pterygota</taxon>
        <taxon>Neoptera</taxon>
        <taxon>Endopterygota</taxon>
        <taxon>Diptera</taxon>
        <taxon>Nematocera</taxon>
        <taxon>Chironomoidea</taxon>
        <taxon>Chironomidae</taxon>
        <taxon>Chironominae</taxon>
        <taxon>Polypedilum</taxon>
        <taxon>Polypedilum</taxon>
    </lineage>
</organism>
<dbReference type="GO" id="GO:0008239">
    <property type="term" value="F:dipeptidyl-peptidase activity"/>
    <property type="evidence" value="ECO:0007669"/>
    <property type="project" value="TreeGrafter"/>
</dbReference>
<gene>
    <name evidence="8" type="ORF">PVAND_001252</name>
</gene>
<dbReference type="Gene3D" id="1.20.120.980">
    <property type="entry name" value="Serine carboxypeptidase S28, SKS domain"/>
    <property type="match status" value="1"/>
</dbReference>
<dbReference type="SUPFAM" id="SSF53474">
    <property type="entry name" value="alpha/beta-Hydrolases"/>
    <property type="match status" value="1"/>
</dbReference>
<dbReference type="PANTHER" id="PTHR11010">
    <property type="entry name" value="PROTEASE S28 PRO-X CARBOXYPEPTIDASE-RELATED"/>
    <property type="match status" value="1"/>
</dbReference>
<dbReference type="InterPro" id="IPR008758">
    <property type="entry name" value="Peptidase_S28"/>
</dbReference>
<sequence length="497" mass="56702">MRIILLVALTALAGCALGQHDHGVRSRFFNQPVDHFNPFDRRNFDQRFLENSEFFQDGGPIYIYLTVGERFFGVYDTFITSGLVYDIAEETNGLLIAIEHRYFGVSRPTVDTSFQNLQWLNIHQTLADVARFIAHLKENRPGAENSRVILWGRGYGGSLAIWARQKYPHLIDGAWGSSAVLDATVEYPQALANAYTTVNNIGGPECAAVIRGAFEMIDEAFMEGNTSYVQERLRLCYDLDSGNVYDLARLDYSIALESYLFIQNARYPEIDEKCIIMTGLNTPDDPPLNPLDGFARWYIDDLQPNRDCFDYSNDAVTAQYTDPTWDSISTIDGRRQKLWLRCTQLGAFTTSEEGSDHPYGRRFDIRFFRRWCADAFGFETFTDPWFMQDFIGLTNEHFGGLNPKVYRILITQGEMDPLRTLSPLEDLNSQARVIVINLESFSRDMGSVSEVQDYPHLIEVKGIIREEILRWIQASEQEQPTPPPPTTTPPPIEPGRE</sequence>
<evidence type="ECO:0000313" key="8">
    <source>
        <dbReference type="EMBL" id="KAG5671034.1"/>
    </source>
</evidence>
<feature type="region of interest" description="Disordered" evidence="6">
    <location>
        <begin position="474"/>
        <end position="497"/>
    </location>
</feature>
<feature type="compositionally biased region" description="Pro residues" evidence="6">
    <location>
        <begin position="480"/>
        <end position="497"/>
    </location>
</feature>
<feature type="signal peptide" evidence="7">
    <location>
        <begin position="1"/>
        <end position="18"/>
    </location>
</feature>
<protein>
    <submittedName>
        <fullName evidence="8">Uncharacterized protein</fullName>
    </submittedName>
</protein>
<name>A0A9J6BMN3_POLVA</name>
<keyword evidence="4" id="KW-0378">Hydrolase</keyword>
<dbReference type="OrthoDB" id="1735038at2759"/>
<dbReference type="AlphaFoldDB" id="A0A9J6BMN3"/>
<evidence type="ECO:0000256" key="1">
    <source>
        <dbReference type="ARBA" id="ARBA00011079"/>
    </source>
</evidence>
<feature type="chain" id="PRO_5039899455" evidence="7">
    <location>
        <begin position="19"/>
        <end position="497"/>
    </location>
</feature>
<evidence type="ECO:0000256" key="3">
    <source>
        <dbReference type="ARBA" id="ARBA00022729"/>
    </source>
</evidence>
<evidence type="ECO:0000313" key="9">
    <source>
        <dbReference type="Proteomes" id="UP001107558"/>
    </source>
</evidence>
<evidence type="ECO:0000256" key="5">
    <source>
        <dbReference type="ARBA" id="ARBA00023180"/>
    </source>
</evidence>
<accession>A0A9J6BMN3</accession>
<dbReference type="Gene3D" id="3.40.50.1820">
    <property type="entry name" value="alpha/beta hydrolase"/>
    <property type="match status" value="1"/>
</dbReference>
<dbReference type="GO" id="GO:0006508">
    <property type="term" value="P:proteolysis"/>
    <property type="evidence" value="ECO:0007669"/>
    <property type="project" value="UniProtKB-KW"/>
</dbReference>
<comment type="caution">
    <text evidence="8">The sequence shown here is derived from an EMBL/GenBank/DDBJ whole genome shotgun (WGS) entry which is preliminary data.</text>
</comment>
<evidence type="ECO:0000256" key="2">
    <source>
        <dbReference type="ARBA" id="ARBA00022670"/>
    </source>
</evidence>
<reference evidence="8" key="1">
    <citation type="submission" date="2021-03" db="EMBL/GenBank/DDBJ databases">
        <title>Chromosome level genome of the anhydrobiotic midge Polypedilum vanderplanki.</title>
        <authorList>
            <person name="Yoshida Y."/>
            <person name="Kikawada T."/>
            <person name="Gusev O."/>
        </authorList>
    </citation>
    <scope>NUCLEOTIDE SEQUENCE</scope>
    <source>
        <strain evidence="8">NIAS01</strain>
        <tissue evidence="8">Whole body or cell culture</tissue>
    </source>
</reference>
<evidence type="ECO:0000256" key="4">
    <source>
        <dbReference type="ARBA" id="ARBA00022801"/>
    </source>
</evidence>